<evidence type="ECO:0000313" key="2">
    <source>
        <dbReference type="EMBL" id="OIQ70611.1"/>
    </source>
</evidence>
<name>A0A1J5PZA6_9ZZZZ</name>
<protein>
    <submittedName>
        <fullName evidence="2">Uncharacterized protein</fullName>
    </submittedName>
</protein>
<evidence type="ECO:0000256" key="1">
    <source>
        <dbReference type="SAM" id="Phobius"/>
    </source>
</evidence>
<gene>
    <name evidence="2" type="ORF">GALL_477750</name>
</gene>
<keyword evidence="1" id="KW-1133">Transmembrane helix</keyword>
<organism evidence="2">
    <name type="scientific">mine drainage metagenome</name>
    <dbReference type="NCBI Taxonomy" id="410659"/>
    <lineage>
        <taxon>unclassified sequences</taxon>
        <taxon>metagenomes</taxon>
        <taxon>ecological metagenomes</taxon>
    </lineage>
</organism>
<comment type="caution">
    <text evidence="2">The sequence shown here is derived from an EMBL/GenBank/DDBJ whole genome shotgun (WGS) entry which is preliminary data.</text>
</comment>
<keyword evidence="1" id="KW-0472">Membrane</keyword>
<dbReference type="AlphaFoldDB" id="A0A1J5PZA6"/>
<sequence>MVESVNGMPNFLAAWAALISPSAHCIPVSPVGARATGMLTAWPIMVLAVLRFSILMATRWRSLMRWKSSELAR</sequence>
<keyword evidence="1" id="KW-0812">Transmembrane</keyword>
<dbReference type="EMBL" id="MLJW01004116">
    <property type="protein sequence ID" value="OIQ70611.1"/>
    <property type="molecule type" value="Genomic_DNA"/>
</dbReference>
<proteinExistence type="predicted"/>
<accession>A0A1J5PZA6</accession>
<reference evidence="2" key="1">
    <citation type="submission" date="2016-10" db="EMBL/GenBank/DDBJ databases">
        <title>Sequence of Gallionella enrichment culture.</title>
        <authorList>
            <person name="Poehlein A."/>
            <person name="Muehling M."/>
            <person name="Daniel R."/>
        </authorList>
    </citation>
    <scope>NUCLEOTIDE SEQUENCE</scope>
</reference>
<feature type="transmembrane region" description="Helical" evidence="1">
    <location>
        <begin position="41"/>
        <end position="58"/>
    </location>
</feature>